<dbReference type="EMBL" id="GL985057">
    <property type="protein sequence ID" value="EGR51988.1"/>
    <property type="molecule type" value="Genomic_DNA"/>
</dbReference>
<sequence>MGAIGHWASGFTLIGAAFGWTSCWICCRFRIESTVCSPASVWIFWLRLSSSTYPDITSMLIVSMMSVVGSDTSTMPRNGITCHFKSVFKYHASSASSRVTTIRSFATSTSASSPRSTSASTSASASKLKPTTPLTTASRLQPRANKPPSPGNAESPSSPKPKQQQQQQHSDLASYLDDAKRRGLDEKSTLFTGTRYEYLVASRLSRYGFSLTRVGKTSDYGIDLVGEWTIPSSSSLSASPPAIKIRVLIQCKGGGGQRIGPHLIRELEGSFAGAPPGWRGGGVLGLLVGERGATRGVREALGRADVAMGYVWCEGAAAAAAAGGGGGEGGGEGGGKVRQMLWNRRAEELGLEGVGVGVRRGGGGGGGGGEGDEIVLFRNGEPVLFM</sequence>
<name>G0R9P8_HYPJQ</name>
<dbReference type="VEuPathDB" id="FungiDB:TRIREDRAFT_103740"/>
<evidence type="ECO:0000313" key="4">
    <source>
        <dbReference type="EMBL" id="EGR51988.1"/>
    </source>
</evidence>
<keyword evidence="2" id="KW-0496">Mitochondrion</keyword>
<dbReference type="Gene3D" id="3.40.1350.10">
    <property type="match status" value="1"/>
</dbReference>
<dbReference type="GO" id="GO:0005739">
    <property type="term" value="C:mitochondrion"/>
    <property type="evidence" value="ECO:0007669"/>
    <property type="project" value="UniProtKB-SubCell"/>
</dbReference>
<dbReference type="GeneID" id="18480674"/>
<evidence type="ECO:0000256" key="2">
    <source>
        <dbReference type="ARBA" id="ARBA00023128"/>
    </source>
</evidence>
<feature type="compositionally biased region" description="Low complexity" evidence="3">
    <location>
        <begin position="155"/>
        <end position="168"/>
    </location>
</feature>
<dbReference type="KEGG" id="tre:TRIREDRAFT_103740"/>
<comment type="subcellular location">
    <subcellularLocation>
        <location evidence="1">Mitochondrion</location>
    </subcellularLocation>
</comment>
<proteinExistence type="predicted"/>
<dbReference type="GO" id="GO:0003676">
    <property type="term" value="F:nucleic acid binding"/>
    <property type="evidence" value="ECO:0007669"/>
    <property type="project" value="InterPro"/>
</dbReference>
<keyword evidence="5" id="KW-1185">Reference proteome</keyword>
<feature type="region of interest" description="Disordered" evidence="3">
    <location>
        <begin position="109"/>
        <end position="173"/>
    </location>
</feature>
<dbReference type="eggNOG" id="ENOG502S6ZS">
    <property type="taxonomic scope" value="Eukaryota"/>
</dbReference>
<reference evidence="4 5" key="1">
    <citation type="journal article" date="2008" name="Nat. Biotechnol.">
        <title>Genome sequencing and analysis of the biomass-degrading fungus Trichoderma reesei (syn. Hypocrea jecorina).</title>
        <authorList>
            <person name="Martinez D."/>
            <person name="Berka R.M."/>
            <person name="Henrissat B."/>
            <person name="Saloheimo M."/>
            <person name="Arvas M."/>
            <person name="Baker S.E."/>
            <person name="Chapman J."/>
            <person name="Chertkov O."/>
            <person name="Coutinho P.M."/>
            <person name="Cullen D."/>
            <person name="Danchin E.G."/>
            <person name="Grigoriev I.V."/>
            <person name="Harris P."/>
            <person name="Jackson M."/>
            <person name="Kubicek C.P."/>
            <person name="Han C.S."/>
            <person name="Ho I."/>
            <person name="Larrondo L.F."/>
            <person name="de Leon A.L."/>
            <person name="Magnuson J.K."/>
            <person name="Merino S."/>
            <person name="Misra M."/>
            <person name="Nelson B."/>
            <person name="Putnam N."/>
            <person name="Robbertse B."/>
            <person name="Salamov A.A."/>
            <person name="Schmoll M."/>
            <person name="Terry A."/>
            <person name="Thayer N."/>
            <person name="Westerholm-Parvinen A."/>
            <person name="Schoch C.L."/>
            <person name="Yao J."/>
            <person name="Barabote R."/>
            <person name="Nelson M.A."/>
            <person name="Detter C."/>
            <person name="Bruce D."/>
            <person name="Kuske C.R."/>
            <person name="Xie G."/>
            <person name="Richardson P."/>
            <person name="Rokhsar D.S."/>
            <person name="Lucas S.M."/>
            <person name="Rubin E.M."/>
            <person name="Dunn-Coleman N."/>
            <person name="Ward M."/>
            <person name="Brettin T.S."/>
        </authorList>
    </citation>
    <scope>NUCLEOTIDE SEQUENCE [LARGE SCALE GENOMIC DNA]</scope>
    <source>
        <strain evidence="4 5">QM6a</strain>
    </source>
</reference>
<dbReference type="OrthoDB" id="20734at2759"/>
<gene>
    <name evidence="4" type="ORF">TRIREDRAFT_103740</name>
</gene>
<evidence type="ECO:0000256" key="3">
    <source>
        <dbReference type="SAM" id="MobiDB-lite"/>
    </source>
</evidence>
<accession>G0R9P8</accession>
<evidence type="ECO:0000313" key="5">
    <source>
        <dbReference type="Proteomes" id="UP000008984"/>
    </source>
</evidence>
<dbReference type="RefSeq" id="XP_006962367.1">
    <property type="nucleotide sequence ID" value="XM_006962305.1"/>
</dbReference>
<dbReference type="InterPro" id="IPR018828">
    <property type="entry name" value="RRG7"/>
</dbReference>
<protein>
    <submittedName>
        <fullName evidence="4">Predicted protein</fullName>
    </submittedName>
</protein>
<feature type="compositionally biased region" description="Low complexity" evidence="3">
    <location>
        <begin position="109"/>
        <end position="126"/>
    </location>
</feature>
<dbReference type="PANTHER" id="PTHR28133">
    <property type="entry name" value="REQUIRED FOR RESPIRATORY GROWTH PROTEIN 7, MITOCHONDRIAL"/>
    <property type="match status" value="1"/>
</dbReference>
<dbReference type="AlphaFoldDB" id="G0R9P8"/>
<dbReference type="PANTHER" id="PTHR28133:SF1">
    <property type="entry name" value="REQUIRED FOR RESPIRATORY GROWTH PROTEIN 7, MITOCHONDRIAL"/>
    <property type="match status" value="1"/>
</dbReference>
<dbReference type="InterPro" id="IPR011856">
    <property type="entry name" value="tRNA_endonuc-like_dom_sf"/>
</dbReference>
<dbReference type="HOGENOM" id="CLU_060368_0_0_1"/>
<dbReference type="Pfam" id="PF10356">
    <property type="entry name" value="RRG7"/>
    <property type="match status" value="2"/>
</dbReference>
<evidence type="ECO:0000256" key="1">
    <source>
        <dbReference type="ARBA" id="ARBA00004173"/>
    </source>
</evidence>
<organism evidence="5">
    <name type="scientific">Hypocrea jecorina (strain QM6a)</name>
    <name type="common">Trichoderma reesei</name>
    <dbReference type="NCBI Taxonomy" id="431241"/>
    <lineage>
        <taxon>Eukaryota</taxon>
        <taxon>Fungi</taxon>
        <taxon>Dikarya</taxon>
        <taxon>Ascomycota</taxon>
        <taxon>Pezizomycotina</taxon>
        <taxon>Sordariomycetes</taxon>
        <taxon>Hypocreomycetidae</taxon>
        <taxon>Hypocreales</taxon>
        <taxon>Hypocreaceae</taxon>
        <taxon>Trichoderma</taxon>
    </lineage>
</organism>
<dbReference type="Proteomes" id="UP000008984">
    <property type="component" value="Unassembled WGS sequence"/>
</dbReference>